<organism evidence="2 3">
    <name type="scientific">Olpidium bornovanus</name>
    <dbReference type="NCBI Taxonomy" id="278681"/>
    <lineage>
        <taxon>Eukaryota</taxon>
        <taxon>Fungi</taxon>
        <taxon>Fungi incertae sedis</taxon>
        <taxon>Olpidiomycota</taxon>
        <taxon>Olpidiomycotina</taxon>
        <taxon>Olpidiomycetes</taxon>
        <taxon>Olpidiales</taxon>
        <taxon>Olpidiaceae</taxon>
        <taxon>Olpidium</taxon>
    </lineage>
</organism>
<dbReference type="EMBL" id="JAEFCI010001654">
    <property type="protein sequence ID" value="KAG5462756.1"/>
    <property type="molecule type" value="Genomic_DNA"/>
</dbReference>
<evidence type="ECO:0000256" key="1">
    <source>
        <dbReference type="SAM" id="MobiDB-lite"/>
    </source>
</evidence>
<name>A0A8H8DLH6_9FUNG</name>
<dbReference type="Proteomes" id="UP000673691">
    <property type="component" value="Unassembled WGS sequence"/>
</dbReference>
<reference evidence="2 3" key="1">
    <citation type="journal article" name="Sci. Rep.">
        <title>Genome-scale phylogenetic analyses confirm Olpidium as the closest living zoosporic fungus to the non-flagellated, terrestrial fungi.</title>
        <authorList>
            <person name="Chang Y."/>
            <person name="Rochon D."/>
            <person name="Sekimoto S."/>
            <person name="Wang Y."/>
            <person name="Chovatia M."/>
            <person name="Sandor L."/>
            <person name="Salamov A."/>
            <person name="Grigoriev I.V."/>
            <person name="Stajich J.E."/>
            <person name="Spatafora J.W."/>
        </authorList>
    </citation>
    <scope>NUCLEOTIDE SEQUENCE [LARGE SCALE GENOMIC DNA]</scope>
    <source>
        <strain evidence="2">S191</strain>
    </source>
</reference>
<feature type="compositionally biased region" description="Basic residues" evidence="1">
    <location>
        <begin position="53"/>
        <end position="64"/>
    </location>
</feature>
<keyword evidence="3" id="KW-1185">Reference proteome</keyword>
<feature type="region of interest" description="Disordered" evidence="1">
    <location>
        <begin position="1"/>
        <end position="26"/>
    </location>
</feature>
<proteinExistence type="predicted"/>
<evidence type="ECO:0000313" key="3">
    <source>
        <dbReference type="Proteomes" id="UP000673691"/>
    </source>
</evidence>
<feature type="region of interest" description="Disordered" evidence="1">
    <location>
        <begin position="40"/>
        <end position="101"/>
    </location>
</feature>
<sequence length="101" mass="11086">MSGSRSRPQRCARKGPLPRTFSLSRRPFFFPSFSPRPPLLPIFPPTGPGCFKIRPRPRPSRAGRRASAPAGRRPPLAPSVAPFSKRKTKSGYPASLGRSMS</sequence>
<feature type="compositionally biased region" description="Low complexity" evidence="1">
    <location>
        <begin position="65"/>
        <end position="74"/>
    </location>
</feature>
<comment type="caution">
    <text evidence="2">The sequence shown here is derived from an EMBL/GenBank/DDBJ whole genome shotgun (WGS) entry which is preliminary data.</text>
</comment>
<evidence type="ECO:0000313" key="2">
    <source>
        <dbReference type="EMBL" id="KAG5462756.1"/>
    </source>
</evidence>
<dbReference type="AlphaFoldDB" id="A0A8H8DLH6"/>
<accession>A0A8H8DLH6</accession>
<protein>
    <submittedName>
        <fullName evidence="2">Uncharacterized protein</fullName>
    </submittedName>
</protein>
<gene>
    <name evidence="2" type="ORF">BJ554DRAFT_3669</name>
</gene>